<sequence>MKLEASLKDVTSCCVTSQMSSSRIVDMKIRSIASSTLNQTYSLICLSTLDQE</sequence>
<keyword evidence="2" id="KW-1185">Reference proteome</keyword>
<accession>A0A5B7GWL8</accession>
<comment type="caution">
    <text evidence="1">The sequence shown here is derived from an EMBL/GenBank/DDBJ whole genome shotgun (WGS) entry which is preliminary data.</text>
</comment>
<gene>
    <name evidence="1" type="ORF">E2C01_055841</name>
</gene>
<organism evidence="1 2">
    <name type="scientific">Portunus trituberculatus</name>
    <name type="common">Swimming crab</name>
    <name type="synonym">Neptunus trituberculatus</name>
    <dbReference type="NCBI Taxonomy" id="210409"/>
    <lineage>
        <taxon>Eukaryota</taxon>
        <taxon>Metazoa</taxon>
        <taxon>Ecdysozoa</taxon>
        <taxon>Arthropoda</taxon>
        <taxon>Crustacea</taxon>
        <taxon>Multicrustacea</taxon>
        <taxon>Malacostraca</taxon>
        <taxon>Eumalacostraca</taxon>
        <taxon>Eucarida</taxon>
        <taxon>Decapoda</taxon>
        <taxon>Pleocyemata</taxon>
        <taxon>Brachyura</taxon>
        <taxon>Eubrachyura</taxon>
        <taxon>Portunoidea</taxon>
        <taxon>Portunidae</taxon>
        <taxon>Portuninae</taxon>
        <taxon>Portunus</taxon>
    </lineage>
</organism>
<dbReference type="EMBL" id="VSRR010018904">
    <property type="protein sequence ID" value="MPC61765.1"/>
    <property type="molecule type" value="Genomic_DNA"/>
</dbReference>
<dbReference type="Proteomes" id="UP000324222">
    <property type="component" value="Unassembled WGS sequence"/>
</dbReference>
<protein>
    <submittedName>
        <fullName evidence="1">Uncharacterized protein</fullName>
    </submittedName>
</protein>
<evidence type="ECO:0000313" key="1">
    <source>
        <dbReference type="EMBL" id="MPC61765.1"/>
    </source>
</evidence>
<dbReference type="AlphaFoldDB" id="A0A5B7GWL8"/>
<reference evidence="1 2" key="1">
    <citation type="submission" date="2019-05" db="EMBL/GenBank/DDBJ databases">
        <title>Another draft genome of Portunus trituberculatus and its Hox gene families provides insights of decapod evolution.</title>
        <authorList>
            <person name="Jeong J.-H."/>
            <person name="Song I."/>
            <person name="Kim S."/>
            <person name="Choi T."/>
            <person name="Kim D."/>
            <person name="Ryu S."/>
            <person name="Kim W."/>
        </authorList>
    </citation>
    <scope>NUCLEOTIDE SEQUENCE [LARGE SCALE GENOMIC DNA]</scope>
    <source>
        <tissue evidence="1">Muscle</tissue>
    </source>
</reference>
<proteinExistence type="predicted"/>
<name>A0A5B7GWL8_PORTR</name>
<evidence type="ECO:0000313" key="2">
    <source>
        <dbReference type="Proteomes" id="UP000324222"/>
    </source>
</evidence>